<gene>
    <name evidence="4" type="ORF">ABG768_013137</name>
</gene>
<dbReference type="Proteomes" id="UP001479290">
    <property type="component" value="Unassembled WGS sequence"/>
</dbReference>
<feature type="compositionally biased region" description="Acidic residues" evidence="1">
    <location>
        <begin position="138"/>
        <end position="164"/>
    </location>
</feature>
<organism evidence="4 5">
    <name type="scientific">Culter alburnus</name>
    <name type="common">Topmouth culter</name>
    <dbReference type="NCBI Taxonomy" id="194366"/>
    <lineage>
        <taxon>Eukaryota</taxon>
        <taxon>Metazoa</taxon>
        <taxon>Chordata</taxon>
        <taxon>Craniata</taxon>
        <taxon>Vertebrata</taxon>
        <taxon>Euteleostomi</taxon>
        <taxon>Actinopterygii</taxon>
        <taxon>Neopterygii</taxon>
        <taxon>Teleostei</taxon>
        <taxon>Ostariophysi</taxon>
        <taxon>Cypriniformes</taxon>
        <taxon>Xenocyprididae</taxon>
        <taxon>Xenocypridinae</taxon>
        <taxon>Culter</taxon>
    </lineage>
</organism>
<name>A0AAW2B304_CULAL</name>
<dbReference type="EMBL" id="JAWDJR010000002">
    <property type="protein sequence ID" value="KAK9979723.1"/>
    <property type="molecule type" value="Genomic_DNA"/>
</dbReference>
<feature type="chain" id="PRO_5043621016" description="Type III endosome membrane protein TEMP" evidence="3">
    <location>
        <begin position="25"/>
        <end position="164"/>
    </location>
</feature>
<proteinExistence type="predicted"/>
<evidence type="ECO:0000313" key="4">
    <source>
        <dbReference type="EMBL" id="KAK9979723.1"/>
    </source>
</evidence>
<keyword evidence="2" id="KW-0472">Membrane</keyword>
<protein>
    <recommendedName>
        <fullName evidence="6">Type III endosome membrane protein TEMP</fullName>
    </recommendedName>
</protein>
<dbReference type="PANTHER" id="PTHR31450:SF3">
    <property type="entry name" value="TYPE III ENDOSOME MEMBRANE PROTEIN TEMP"/>
    <property type="match status" value="1"/>
</dbReference>
<accession>A0AAW2B304</accession>
<keyword evidence="5" id="KW-1185">Reference proteome</keyword>
<evidence type="ECO:0000256" key="1">
    <source>
        <dbReference type="SAM" id="MobiDB-lite"/>
    </source>
</evidence>
<evidence type="ECO:0000256" key="2">
    <source>
        <dbReference type="SAM" id="Phobius"/>
    </source>
</evidence>
<keyword evidence="3" id="KW-0732">Signal</keyword>
<reference evidence="4 5" key="1">
    <citation type="submission" date="2024-05" db="EMBL/GenBank/DDBJ databases">
        <title>A high-quality chromosomal-level genome assembly of Topmouth culter (Culter alburnus).</title>
        <authorList>
            <person name="Zhao H."/>
        </authorList>
    </citation>
    <scope>NUCLEOTIDE SEQUENCE [LARGE SCALE GENOMIC DNA]</scope>
    <source>
        <strain evidence="4">CATC2023</strain>
        <tissue evidence="4">Muscle</tissue>
    </source>
</reference>
<feature type="transmembrane region" description="Helical" evidence="2">
    <location>
        <begin position="48"/>
        <end position="68"/>
    </location>
</feature>
<keyword evidence="2" id="KW-1133">Transmembrane helix</keyword>
<comment type="caution">
    <text evidence="4">The sequence shown here is derived from an EMBL/GenBank/DDBJ whole genome shotgun (WGS) entry which is preliminary data.</text>
</comment>
<keyword evidence="2" id="KW-0812">Transmembrane</keyword>
<evidence type="ECO:0008006" key="6">
    <source>
        <dbReference type="Google" id="ProtNLM"/>
    </source>
</evidence>
<feature type="compositionally biased region" description="Acidic residues" evidence="1">
    <location>
        <begin position="117"/>
        <end position="126"/>
    </location>
</feature>
<evidence type="ECO:0000256" key="3">
    <source>
        <dbReference type="SAM" id="SignalP"/>
    </source>
</evidence>
<dbReference type="PANTHER" id="PTHR31450">
    <property type="entry name" value="LEUCINE-RICH REPEAT-CONTAINING PROTEIN 19 LRRC19 FAMILY MEMBER"/>
    <property type="match status" value="1"/>
</dbReference>
<feature type="region of interest" description="Disordered" evidence="1">
    <location>
        <begin position="111"/>
        <end position="164"/>
    </location>
</feature>
<feature type="signal peptide" evidence="3">
    <location>
        <begin position="1"/>
        <end position="24"/>
    </location>
</feature>
<evidence type="ECO:0000313" key="5">
    <source>
        <dbReference type="Proteomes" id="UP001479290"/>
    </source>
</evidence>
<dbReference type="AlphaFoldDB" id="A0AAW2B304"/>
<sequence>MHHRVNMVLITYLVIAMSAHECLTSQEKKATGFANESTGIIHSAWPAGLGALTAVLSIGLLIALAVRYRFFRWCLARNSEHLLLEGETASQFSQAGALDTEIPVRGMRGRMIHGESSDDDEEDGYIEDNYIQASEREREEEEEEVNQQEDAEDSDDELIISEII</sequence>